<comment type="caution">
    <text evidence="2">The sequence shown here is derived from an EMBL/GenBank/DDBJ whole genome shotgun (WGS) entry which is preliminary data.</text>
</comment>
<feature type="signal peptide" evidence="1">
    <location>
        <begin position="1"/>
        <end position="18"/>
    </location>
</feature>
<evidence type="ECO:0000256" key="1">
    <source>
        <dbReference type="SAM" id="SignalP"/>
    </source>
</evidence>
<dbReference type="InterPro" id="IPR025347">
    <property type="entry name" value="DUF4251"/>
</dbReference>
<keyword evidence="1" id="KW-0732">Signal</keyword>
<dbReference type="PROSITE" id="PS51257">
    <property type="entry name" value="PROKAR_LIPOPROTEIN"/>
    <property type="match status" value="1"/>
</dbReference>
<dbReference type="EMBL" id="JAVRHU010000002">
    <property type="protein sequence ID" value="MDT0621533.1"/>
    <property type="molecule type" value="Genomic_DNA"/>
</dbReference>
<feature type="chain" id="PRO_5047297745" evidence="1">
    <location>
        <begin position="19"/>
        <end position="183"/>
    </location>
</feature>
<name>A0ABU3BH80_9FLAO</name>
<keyword evidence="3" id="KW-1185">Reference proteome</keyword>
<dbReference type="Gene3D" id="2.40.128.410">
    <property type="match status" value="1"/>
</dbReference>
<accession>A0ABU3BH80</accession>
<reference evidence="2 3" key="1">
    <citation type="submission" date="2023-09" db="EMBL/GenBank/DDBJ databases">
        <authorList>
            <person name="Rey-Velasco X."/>
        </authorList>
    </citation>
    <scope>NUCLEOTIDE SEQUENCE [LARGE SCALE GENOMIC DNA]</scope>
    <source>
        <strain evidence="2 3">P007</strain>
    </source>
</reference>
<dbReference type="Proteomes" id="UP001250662">
    <property type="component" value="Unassembled WGS sequence"/>
</dbReference>
<organism evidence="2 3">
    <name type="scientific">Croceitalea vernalis</name>
    <dbReference type="NCBI Taxonomy" id="3075599"/>
    <lineage>
        <taxon>Bacteria</taxon>
        <taxon>Pseudomonadati</taxon>
        <taxon>Bacteroidota</taxon>
        <taxon>Flavobacteriia</taxon>
        <taxon>Flavobacteriales</taxon>
        <taxon>Flavobacteriaceae</taxon>
        <taxon>Croceitalea</taxon>
    </lineage>
</organism>
<sequence>MKKTWSNLILLGIVISLAACSTAKKTNYTDEEIALMHKRVESKSIYIDAKWASPLATQSLNSIANAGMLPPGSSINRIDLYGTSSFLEINGDSVSAELPYYGERQIGGAYNSNNVGINFDGKAENMNMTYIPKRNAYDIEFSIANETEVFNINAVLFPNNNVAVNINSSQRLTIKYQGVLKEN</sequence>
<dbReference type="RefSeq" id="WP_311387595.1">
    <property type="nucleotide sequence ID" value="NZ_JAVRHU010000002.1"/>
</dbReference>
<evidence type="ECO:0000313" key="3">
    <source>
        <dbReference type="Proteomes" id="UP001250662"/>
    </source>
</evidence>
<protein>
    <submittedName>
        <fullName evidence="2">DUF4251 domain-containing protein</fullName>
    </submittedName>
</protein>
<gene>
    <name evidence="2" type="ORF">RM520_07845</name>
</gene>
<proteinExistence type="predicted"/>
<dbReference type="Pfam" id="PF14059">
    <property type="entry name" value="DUF4251"/>
    <property type="match status" value="1"/>
</dbReference>
<evidence type="ECO:0000313" key="2">
    <source>
        <dbReference type="EMBL" id="MDT0621533.1"/>
    </source>
</evidence>